<accession>A0A8H7AFZ4</accession>
<evidence type="ECO:0000256" key="1">
    <source>
        <dbReference type="SAM" id="Phobius"/>
    </source>
</evidence>
<gene>
    <name evidence="2" type="ORF">GJ744_010864</name>
</gene>
<keyword evidence="3" id="KW-1185">Reference proteome</keyword>
<dbReference type="Proteomes" id="UP000606974">
    <property type="component" value="Unassembled WGS sequence"/>
</dbReference>
<feature type="transmembrane region" description="Helical" evidence="1">
    <location>
        <begin position="6"/>
        <end position="39"/>
    </location>
</feature>
<evidence type="ECO:0000313" key="2">
    <source>
        <dbReference type="EMBL" id="KAF7507182.1"/>
    </source>
</evidence>
<sequence length="61" mass="6528">MSSTNVAVVGAALGAAISIQISTIFLSTTAPLLLLPLLADTAANPREKFEEDEWARRMLLQ</sequence>
<reference evidence="2" key="1">
    <citation type="submission" date="2020-02" db="EMBL/GenBank/DDBJ databases">
        <authorList>
            <person name="Palmer J.M."/>
        </authorList>
    </citation>
    <scope>NUCLEOTIDE SEQUENCE</scope>
    <source>
        <strain evidence="2">EPUS1.4</strain>
        <tissue evidence="2">Thallus</tissue>
    </source>
</reference>
<name>A0A8H7AFZ4_9EURO</name>
<organism evidence="2 3">
    <name type="scientific">Endocarpon pusillum</name>
    <dbReference type="NCBI Taxonomy" id="364733"/>
    <lineage>
        <taxon>Eukaryota</taxon>
        <taxon>Fungi</taxon>
        <taxon>Dikarya</taxon>
        <taxon>Ascomycota</taxon>
        <taxon>Pezizomycotina</taxon>
        <taxon>Eurotiomycetes</taxon>
        <taxon>Chaetothyriomycetidae</taxon>
        <taxon>Verrucariales</taxon>
        <taxon>Verrucariaceae</taxon>
        <taxon>Endocarpon</taxon>
    </lineage>
</organism>
<keyword evidence="1" id="KW-1133">Transmembrane helix</keyword>
<dbReference type="EMBL" id="JAACFV010000073">
    <property type="protein sequence ID" value="KAF7507182.1"/>
    <property type="molecule type" value="Genomic_DNA"/>
</dbReference>
<keyword evidence="1" id="KW-0812">Transmembrane</keyword>
<protein>
    <submittedName>
        <fullName evidence="2">Uncharacterized protein</fullName>
    </submittedName>
</protein>
<evidence type="ECO:0000313" key="3">
    <source>
        <dbReference type="Proteomes" id="UP000606974"/>
    </source>
</evidence>
<dbReference type="AlphaFoldDB" id="A0A8H7AFZ4"/>
<proteinExistence type="predicted"/>
<comment type="caution">
    <text evidence="2">The sequence shown here is derived from an EMBL/GenBank/DDBJ whole genome shotgun (WGS) entry which is preliminary data.</text>
</comment>
<keyword evidence="1" id="KW-0472">Membrane</keyword>